<evidence type="ECO:0000313" key="20">
    <source>
        <dbReference type="Proteomes" id="UP000550895"/>
    </source>
</evidence>
<evidence type="ECO:0000256" key="3">
    <source>
        <dbReference type="ARBA" id="ARBA00012438"/>
    </source>
</evidence>
<name>A0A7W8HWT4_9HYPH</name>
<keyword evidence="9" id="KW-0067">ATP-binding</keyword>
<dbReference type="PROSITE" id="PS50113">
    <property type="entry name" value="PAC"/>
    <property type="match status" value="1"/>
</dbReference>
<evidence type="ECO:0000256" key="8">
    <source>
        <dbReference type="ARBA" id="ARBA00022777"/>
    </source>
</evidence>
<comment type="function">
    <text evidence="12">Putative oxygen sensor; modulates the activity of FixJ, a transcriptional activator of nitrogen fixation fixK gene. FixL probably acts as a kinase that phosphorylates FixJ.</text>
</comment>
<dbReference type="SMART" id="SM00091">
    <property type="entry name" value="PAS"/>
    <property type="match status" value="1"/>
</dbReference>
<evidence type="ECO:0000256" key="15">
    <source>
        <dbReference type="SAM" id="Phobius"/>
    </source>
</evidence>
<dbReference type="InterPro" id="IPR035965">
    <property type="entry name" value="PAS-like_dom_sf"/>
</dbReference>
<dbReference type="SMART" id="SM00387">
    <property type="entry name" value="HATPase_c"/>
    <property type="match status" value="1"/>
</dbReference>
<keyword evidence="20" id="KW-1185">Reference proteome</keyword>
<evidence type="ECO:0000259" key="16">
    <source>
        <dbReference type="PROSITE" id="PS50109"/>
    </source>
</evidence>
<feature type="domain" description="Histidine kinase" evidence="16">
    <location>
        <begin position="364"/>
        <end position="579"/>
    </location>
</feature>
<dbReference type="Proteomes" id="UP000550895">
    <property type="component" value="Unassembled WGS sequence"/>
</dbReference>
<evidence type="ECO:0000256" key="7">
    <source>
        <dbReference type="ARBA" id="ARBA00022741"/>
    </source>
</evidence>
<keyword evidence="15" id="KW-0812">Transmembrane</keyword>
<feature type="compositionally biased region" description="Basic and acidic residues" evidence="14">
    <location>
        <begin position="16"/>
        <end position="36"/>
    </location>
</feature>
<feature type="region of interest" description="Disordered" evidence="14">
    <location>
        <begin position="1"/>
        <end position="49"/>
    </location>
</feature>
<dbReference type="Pfam" id="PF02518">
    <property type="entry name" value="HATPase_c"/>
    <property type="match status" value="1"/>
</dbReference>
<dbReference type="GO" id="GO:0005524">
    <property type="term" value="F:ATP binding"/>
    <property type="evidence" value="ECO:0007669"/>
    <property type="project" value="UniProtKB-KW"/>
</dbReference>
<dbReference type="SUPFAM" id="SSF55785">
    <property type="entry name" value="PYP-like sensor domain (PAS domain)"/>
    <property type="match status" value="1"/>
</dbReference>
<evidence type="ECO:0000256" key="10">
    <source>
        <dbReference type="ARBA" id="ARBA00023004"/>
    </source>
</evidence>
<evidence type="ECO:0000256" key="13">
    <source>
        <dbReference type="ARBA" id="ARBA00070616"/>
    </source>
</evidence>
<evidence type="ECO:0000256" key="6">
    <source>
        <dbReference type="ARBA" id="ARBA00022679"/>
    </source>
</evidence>
<keyword evidence="15" id="KW-0472">Membrane</keyword>
<keyword evidence="8 19" id="KW-0418">Kinase</keyword>
<evidence type="ECO:0000259" key="18">
    <source>
        <dbReference type="PROSITE" id="PS50113"/>
    </source>
</evidence>
<evidence type="ECO:0000313" key="19">
    <source>
        <dbReference type="EMBL" id="MBB5278768.1"/>
    </source>
</evidence>
<evidence type="ECO:0000256" key="4">
    <source>
        <dbReference type="ARBA" id="ARBA00022553"/>
    </source>
</evidence>
<evidence type="ECO:0000256" key="14">
    <source>
        <dbReference type="SAM" id="MobiDB-lite"/>
    </source>
</evidence>
<dbReference type="InterPro" id="IPR000014">
    <property type="entry name" value="PAS"/>
</dbReference>
<dbReference type="FunFam" id="3.30.450.20:FF:000060">
    <property type="entry name" value="Sensor protein FixL"/>
    <property type="match status" value="1"/>
</dbReference>
<dbReference type="PANTHER" id="PTHR43065:SF10">
    <property type="entry name" value="PEROXIDE STRESS-ACTIVATED HISTIDINE KINASE MAK3"/>
    <property type="match status" value="1"/>
</dbReference>
<dbReference type="Gene3D" id="3.30.565.10">
    <property type="entry name" value="Histidine kinase-like ATPase, C-terminal domain"/>
    <property type="match status" value="1"/>
</dbReference>
<feature type="domain" description="PAS" evidence="17">
    <location>
        <begin position="217"/>
        <end position="287"/>
    </location>
</feature>
<dbReference type="GO" id="GO:0000155">
    <property type="term" value="F:phosphorelay sensor kinase activity"/>
    <property type="evidence" value="ECO:0007669"/>
    <property type="project" value="InterPro"/>
</dbReference>
<keyword evidence="5" id="KW-0479">Metal-binding</keyword>
<accession>A0A7W8HWT4</accession>
<gene>
    <name evidence="19" type="ORF">HNR26_004882</name>
</gene>
<dbReference type="PROSITE" id="PS50112">
    <property type="entry name" value="PAS"/>
    <property type="match status" value="1"/>
</dbReference>
<evidence type="ECO:0000256" key="12">
    <source>
        <dbReference type="ARBA" id="ARBA00059827"/>
    </source>
</evidence>
<dbReference type="InterPro" id="IPR005467">
    <property type="entry name" value="His_kinase_dom"/>
</dbReference>
<dbReference type="CDD" id="cd00130">
    <property type="entry name" value="PAS"/>
    <property type="match status" value="1"/>
</dbReference>
<keyword evidence="4" id="KW-0597">Phosphoprotein</keyword>
<keyword evidence="11" id="KW-0902">Two-component regulatory system</keyword>
<evidence type="ECO:0000256" key="11">
    <source>
        <dbReference type="ARBA" id="ARBA00023012"/>
    </source>
</evidence>
<dbReference type="Pfam" id="PF00989">
    <property type="entry name" value="PAS"/>
    <property type="match status" value="1"/>
</dbReference>
<dbReference type="GO" id="GO:0006355">
    <property type="term" value="P:regulation of DNA-templated transcription"/>
    <property type="evidence" value="ECO:0007669"/>
    <property type="project" value="InterPro"/>
</dbReference>
<keyword evidence="5" id="KW-0349">Heme</keyword>
<keyword evidence="7" id="KW-0547">Nucleotide-binding</keyword>
<keyword evidence="10" id="KW-0408">Iron</keyword>
<evidence type="ECO:0000256" key="2">
    <source>
        <dbReference type="ARBA" id="ARBA00001971"/>
    </source>
</evidence>
<dbReference type="Gene3D" id="1.10.287.130">
    <property type="match status" value="1"/>
</dbReference>
<dbReference type="InterPro" id="IPR004358">
    <property type="entry name" value="Sig_transdc_His_kin-like_C"/>
</dbReference>
<dbReference type="PROSITE" id="PS50109">
    <property type="entry name" value="HIS_KIN"/>
    <property type="match status" value="1"/>
</dbReference>
<comment type="cofactor">
    <cofactor evidence="2">
        <name>heme</name>
        <dbReference type="ChEBI" id="CHEBI:30413"/>
    </cofactor>
</comment>
<dbReference type="PRINTS" id="PR00344">
    <property type="entry name" value="BCTRLSENSOR"/>
</dbReference>
<dbReference type="Pfam" id="PF00512">
    <property type="entry name" value="HisKA"/>
    <property type="match status" value="1"/>
</dbReference>
<dbReference type="SMART" id="SM00388">
    <property type="entry name" value="HisKA"/>
    <property type="match status" value="1"/>
</dbReference>
<feature type="transmembrane region" description="Helical" evidence="15">
    <location>
        <begin position="144"/>
        <end position="169"/>
    </location>
</feature>
<keyword evidence="15" id="KW-1133">Transmembrane helix</keyword>
<dbReference type="CDD" id="cd00082">
    <property type="entry name" value="HisKA"/>
    <property type="match status" value="1"/>
</dbReference>
<dbReference type="InterPro" id="IPR003594">
    <property type="entry name" value="HATPase_dom"/>
</dbReference>
<dbReference type="SUPFAM" id="SSF47384">
    <property type="entry name" value="Homodimeric domain of signal transducing histidine kinase"/>
    <property type="match status" value="1"/>
</dbReference>
<dbReference type="SUPFAM" id="SSF55874">
    <property type="entry name" value="ATPase domain of HSP90 chaperone/DNA topoisomerase II/histidine kinase"/>
    <property type="match status" value="1"/>
</dbReference>
<feature type="domain" description="PAC" evidence="18">
    <location>
        <begin position="292"/>
        <end position="344"/>
    </location>
</feature>
<dbReference type="EMBL" id="JACHGA010000034">
    <property type="protein sequence ID" value="MBB5278768.1"/>
    <property type="molecule type" value="Genomic_DNA"/>
</dbReference>
<dbReference type="InterPro" id="IPR000700">
    <property type="entry name" value="PAS-assoc_C"/>
</dbReference>
<evidence type="ECO:0000259" key="17">
    <source>
        <dbReference type="PROSITE" id="PS50112"/>
    </source>
</evidence>
<comment type="catalytic activity">
    <reaction evidence="1">
        <text>ATP + protein L-histidine = ADP + protein N-phospho-L-histidine.</text>
        <dbReference type="EC" id="2.7.13.3"/>
    </reaction>
</comment>
<dbReference type="InterPro" id="IPR036097">
    <property type="entry name" value="HisK_dim/P_sf"/>
</dbReference>
<feature type="transmembrane region" description="Helical" evidence="15">
    <location>
        <begin position="178"/>
        <end position="197"/>
    </location>
</feature>
<evidence type="ECO:0000256" key="9">
    <source>
        <dbReference type="ARBA" id="ARBA00022840"/>
    </source>
</evidence>
<comment type="caution">
    <text evidence="19">The sequence shown here is derived from an EMBL/GenBank/DDBJ whole genome shotgun (WGS) entry which is preliminary data.</text>
</comment>
<protein>
    <recommendedName>
        <fullName evidence="13">Sensor protein FixL</fullName>
        <ecNumber evidence="3">2.7.13.3</ecNumber>
    </recommendedName>
</protein>
<dbReference type="EC" id="2.7.13.3" evidence="3"/>
<reference evidence="19 20" key="1">
    <citation type="submission" date="2020-08" db="EMBL/GenBank/DDBJ databases">
        <title>Genomic Encyclopedia of Type Strains, Phase IV (KMG-IV): sequencing the most valuable type-strain genomes for metagenomic binning, comparative biology and taxonomic classification.</title>
        <authorList>
            <person name="Goeker M."/>
        </authorList>
    </citation>
    <scope>NUCLEOTIDE SEQUENCE [LARGE SCALE GENOMIC DNA]</scope>
    <source>
        <strain evidence="19 20">DSM 26376</strain>
    </source>
</reference>
<dbReference type="InterPro" id="IPR003661">
    <property type="entry name" value="HisK_dim/P_dom"/>
</dbReference>
<organism evidence="19 20">
    <name type="scientific">Rhizobium rosettiformans</name>
    <dbReference type="NCBI Taxonomy" id="1368430"/>
    <lineage>
        <taxon>Bacteria</taxon>
        <taxon>Pseudomonadati</taxon>
        <taxon>Pseudomonadota</taxon>
        <taxon>Alphaproteobacteria</taxon>
        <taxon>Hyphomicrobiales</taxon>
        <taxon>Rhizobiaceae</taxon>
        <taxon>Rhizobium/Agrobacterium group</taxon>
        <taxon>Rhizobium</taxon>
    </lineage>
</organism>
<proteinExistence type="predicted"/>
<dbReference type="AlphaFoldDB" id="A0A7W8HWT4"/>
<dbReference type="InterPro" id="IPR036890">
    <property type="entry name" value="HATPase_C_sf"/>
</dbReference>
<dbReference type="NCBIfam" id="TIGR00229">
    <property type="entry name" value="sensory_box"/>
    <property type="match status" value="1"/>
</dbReference>
<dbReference type="InterPro" id="IPR013767">
    <property type="entry name" value="PAS_fold"/>
</dbReference>
<feature type="transmembrane region" description="Helical" evidence="15">
    <location>
        <begin position="110"/>
        <end position="132"/>
    </location>
</feature>
<sequence length="585" mass="63861">MEAFDQHDQNMAGSDTEVKQGRFTPSRHDSAGELRRRNGPSVETNSPAGHFDFYQLDTRASLPRGMSNRAELARIIAPSALFWLIGCEIRGEMANTQRNKRRLLPNSWGYVVAVLGTVAIVGVPLFLMGGAASQALSLLVPIPVIATALIGGAGPALLAAVFGLALWLLSTHSSVSEIVIAQAVALAVLAALIVWSAKRRDQDRETLAELREALDDREARMGSILDTVLDATIVSDENGIIISFNSAAVRQFGYSEAEAIGQNLKLLMPQPYRVEHDGYMRRYMATGEKRIIGVDRVVVGQRKDGSTFPMKLAVGEIKRGGKRFFTGFVRDLTEREESAARLQEIQSELARLGRLNEMGEMASTLAHELNQPLSAIANYVHGCARLLRNAVGDRDIQVRDALLEAGEQSIRAGQIIRHLREFVTKGETEKRTESLRQLVEEAGALALVGSREKGVRTVFDFTPDNDQVFVDRIQIQQVLTNLMRNAIEAMKQTEKKEIRVSVCADKTGLLTVTVEDSGPGIAPEVAQDIFKPFTTTKAGGMGIGLSISRRIVEAHGGEMTVSKSELGGASFCFTLIQHDEDQNAA</sequence>
<evidence type="ECO:0000256" key="5">
    <source>
        <dbReference type="ARBA" id="ARBA00022617"/>
    </source>
</evidence>
<dbReference type="Gene3D" id="3.30.450.20">
    <property type="entry name" value="PAS domain"/>
    <property type="match status" value="1"/>
</dbReference>
<evidence type="ECO:0000256" key="1">
    <source>
        <dbReference type="ARBA" id="ARBA00000085"/>
    </source>
</evidence>
<dbReference type="PANTHER" id="PTHR43065">
    <property type="entry name" value="SENSOR HISTIDINE KINASE"/>
    <property type="match status" value="1"/>
</dbReference>
<keyword evidence="6 19" id="KW-0808">Transferase</keyword>